<sequence>MNDGRKRCFVFQKHPSQSVSDCNSLRDSAAAFSAISNNLSFVTEERDLLQANLTEKTKELERWSMFSCSCYLLSERSGSWDEGRKDCRNKGADLVVIESPEEQNYLITLTQNPAWIGLNDKEEEGKWKWIDGTPLTLKYWESNQPDNGAGDTRWGEEDCAHIRTPANTLWNDRSCGASLHWVCEKMS</sequence>
<dbReference type="Pfam" id="PF00059">
    <property type="entry name" value="Lectin_C"/>
    <property type="match status" value="1"/>
</dbReference>
<dbReference type="InterPro" id="IPR016186">
    <property type="entry name" value="C-type_lectin-like/link_sf"/>
</dbReference>
<proteinExistence type="predicted"/>
<dbReference type="Ensembl" id="ENSMZET00005025716.1">
    <property type="protein sequence ID" value="ENSMZEP00005024906.1"/>
    <property type="gene ID" value="ENSMZEG00005018593.1"/>
</dbReference>
<evidence type="ECO:0000256" key="1">
    <source>
        <dbReference type="ARBA" id="ARBA00022734"/>
    </source>
</evidence>
<feature type="domain" description="C-type lectin" evidence="3">
    <location>
        <begin position="66"/>
        <end position="184"/>
    </location>
</feature>
<keyword evidence="2" id="KW-1015">Disulfide bond</keyword>
<protein>
    <recommendedName>
        <fullName evidence="3">C-type lectin domain-containing protein</fullName>
    </recommendedName>
</protein>
<evidence type="ECO:0000313" key="4">
    <source>
        <dbReference type="Ensembl" id="ENSMZEP00005024906.1"/>
    </source>
</evidence>
<dbReference type="CDD" id="cd03590">
    <property type="entry name" value="CLECT_DC-SIGN_like"/>
    <property type="match status" value="1"/>
</dbReference>
<dbReference type="AlphaFoldDB" id="A0A3P9CSX8"/>
<reference evidence="4" key="2">
    <citation type="submission" date="2025-08" db="UniProtKB">
        <authorList>
            <consortium name="Ensembl"/>
        </authorList>
    </citation>
    <scope>IDENTIFICATION</scope>
</reference>
<accession>A0A3P9CSX8</accession>
<dbReference type="InterPro" id="IPR050111">
    <property type="entry name" value="C-type_lectin/snaclec_domain"/>
</dbReference>
<reference evidence="4 5" key="1">
    <citation type="journal article" date="2014" name="Nature">
        <title>The genomic substrate for adaptive radiation in African cichlid fish.</title>
        <authorList>
            <person name="Brawand D."/>
            <person name="Wagner C.E."/>
            <person name="Li Y.I."/>
            <person name="Malinsky M."/>
            <person name="Keller I."/>
            <person name="Fan S."/>
            <person name="Simakov O."/>
            <person name="Ng A.Y."/>
            <person name="Lim Z.W."/>
            <person name="Bezault E."/>
            <person name="Turner-Maier J."/>
            <person name="Johnson J."/>
            <person name="Alcazar R."/>
            <person name="Noh H.J."/>
            <person name="Russell P."/>
            <person name="Aken B."/>
            <person name="Alfoldi J."/>
            <person name="Amemiya C."/>
            <person name="Azzouzi N."/>
            <person name="Baroiller J.F."/>
            <person name="Barloy-Hubler F."/>
            <person name="Berlin A."/>
            <person name="Bloomquist R."/>
            <person name="Carleton K.L."/>
            <person name="Conte M.A."/>
            <person name="D'Cotta H."/>
            <person name="Eshel O."/>
            <person name="Gaffney L."/>
            <person name="Galibert F."/>
            <person name="Gante H.F."/>
            <person name="Gnerre S."/>
            <person name="Greuter L."/>
            <person name="Guyon R."/>
            <person name="Haddad N.S."/>
            <person name="Haerty W."/>
            <person name="Harris R.M."/>
            <person name="Hofmann H.A."/>
            <person name="Hourlier T."/>
            <person name="Hulata G."/>
            <person name="Jaffe D.B."/>
            <person name="Lara M."/>
            <person name="Lee A.P."/>
            <person name="MacCallum I."/>
            <person name="Mwaiko S."/>
            <person name="Nikaido M."/>
            <person name="Nishihara H."/>
            <person name="Ozouf-Costaz C."/>
            <person name="Penman D.J."/>
            <person name="Przybylski D."/>
            <person name="Rakotomanga M."/>
            <person name="Renn S.C.P."/>
            <person name="Ribeiro F.J."/>
            <person name="Ron M."/>
            <person name="Salzburger W."/>
            <person name="Sanchez-Pulido L."/>
            <person name="Santos M.E."/>
            <person name="Searle S."/>
            <person name="Sharpe T."/>
            <person name="Swofford R."/>
            <person name="Tan F.J."/>
            <person name="Williams L."/>
            <person name="Young S."/>
            <person name="Yin S."/>
            <person name="Okada N."/>
            <person name="Kocher T.D."/>
            <person name="Miska E.A."/>
            <person name="Lander E.S."/>
            <person name="Venkatesh B."/>
            <person name="Fernald R.D."/>
            <person name="Meyer A."/>
            <person name="Ponting C.P."/>
            <person name="Streelman J.T."/>
            <person name="Lindblad-Toh K."/>
            <person name="Seehausen O."/>
            <person name="Di Palma F."/>
        </authorList>
    </citation>
    <scope>NUCLEOTIDE SEQUENCE</scope>
</reference>
<dbReference type="PANTHER" id="PTHR22803">
    <property type="entry name" value="MANNOSE, PHOSPHOLIPASE, LECTIN RECEPTOR RELATED"/>
    <property type="match status" value="1"/>
</dbReference>
<dbReference type="InterPro" id="IPR018378">
    <property type="entry name" value="C-type_lectin_CS"/>
</dbReference>
<organism evidence="4 5">
    <name type="scientific">Maylandia zebra</name>
    <name type="common">zebra mbuna</name>
    <dbReference type="NCBI Taxonomy" id="106582"/>
    <lineage>
        <taxon>Eukaryota</taxon>
        <taxon>Metazoa</taxon>
        <taxon>Chordata</taxon>
        <taxon>Craniata</taxon>
        <taxon>Vertebrata</taxon>
        <taxon>Euteleostomi</taxon>
        <taxon>Actinopterygii</taxon>
        <taxon>Neopterygii</taxon>
        <taxon>Teleostei</taxon>
        <taxon>Neoteleostei</taxon>
        <taxon>Acanthomorphata</taxon>
        <taxon>Ovalentaria</taxon>
        <taxon>Cichlomorphae</taxon>
        <taxon>Cichliformes</taxon>
        <taxon>Cichlidae</taxon>
        <taxon>African cichlids</taxon>
        <taxon>Pseudocrenilabrinae</taxon>
        <taxon>Haplochromini</taxon>
        <taxon>Maylandia</taxon>
        <taxon>Maylandia zebra complex</taxon>
    </lineage>
</organism>
<evidence type="ECO:0000313" key="5">
    <source>
        <dbReference type="Proteomes" id="UP000265160"/>
    </source>
</evidence>
<name>A0A3P9CSX8_9CICH</name>
<dbReference type="InterPro" id="IPR033989">
    <property type="entry name" value="CD209-like_CTLD"/>
</dbReference>
<keyword evidence="1" id="KW-0430">Lectin</keyword>
<dbReference type="SMART" id="SM00034">
    <property type="entry name" value="CLECT"/>
    <property type="match status" value="1"/>
</dbReference>
<dbReference type="InterPro" id="IPR001304">
    <property type="entry name" value="C-type_lectin-like"/>
</dbReference>
<dbReference type="Proteomes" id="UP000265160">
    <property type="component" value="LG16"/>
</dbReference>
<dbReference type="Gene3D" id="3.10.100.10">
    <property type="entry name" value="Mannose-Binding Protein A, subunit A"/>
    <property type="match status" value="1"/>
</dbReference>
<dbReference type="PROSITE" id="PS50041">
    <property type="entry name" value="C_TYPE_LECTIN_2"/>
    <property type="match status" value="1"/>
</dbReference>
<dbReference type="GeneTree" id="ENSGT01030000234575"/>
<reference evidence="4" key="3">
    <citation type="submission" date="2025-09" db="UniProtKB">
        <authorList>
            <consortium name="Ensembl"/>
        </authorList>
    </citation>
    <scope>IDENTIFICATION</scope>
</reference>
<keyword evidence="5" id="KW-1185">Reference proteome</keyword>
<dbReference type="PROSITE" id="PS00615">
    <property type="entry name" value="C_TYPE_LECTIN_1"/>
    <property type="match status" value="1"/>
</dbReference>
<evidence type="ECO:0000259" key="3">
    <source>
        <dbReference type="PROSITE" id="PS50041"/>
    </source>
</evidence>
<evidence type="ECO:0000256" key="2">
    <source>
        <dbReference type="ARBA" id="ARBA00023157"/>
    </source>
</evidence>
<dbReference type="GO" id="GO:0030246">
    <property type="term" value="F:carbohydrate binding"/>
    <property type="evidence" value="ECO:0007669"/>
    <property type="project" value="UniProtKB-KW"/>
</dbReference>
<dbReference type="InterPro" id="IPR016187">
    <property type="entry name" value="CTDL_fold"/>
</dbReference>
<dbReference type="SUPFAM" id="SSF56436">
    <property type="entry name" value="C-type lectin-like"/>
    <property type="match status" value="1"/>
</dbReference>